<gene>
    <name evidence="2" type="ORF">TTRE_0000293501</name>
</gene>
<keyword evidence="1" id="KW-0812">Transmembrane</keyword>
<protein>
    <submittedName>
        <fullName evidence="2">OATP domain containing protein</fullName>
    </submittedName>
</protein>
<dbReference type="OrthoDB" id="5062115at2759"/>
<name>A0A077Z7M2_TRITR</name>
<evidence type="ECO:0000313" key="2">
    <source>
        <dbReference type="EMBL" id="CDW54665.1"/>
    </source>
</evidence>
<reference evidence="2" key="1">
    <citation type="submission" date="2014-01" db="EMBL/GenBank/DDBJ databases">
        <authorList>
            <person name="Aslett M."/>
        </authorList>
    </citation>
    <scope>NUCLEOTIDE SEQUENCE</scope>
</reference>
<accession>A0A077Z7M2</accession>
<dbReference type="GO" id="GO:0043252">
    <property type="term" value="P:sodium-independent organic anion transport"/>
    <property type="evidence" value="ECO:0007669"/>
    <property type="project" value="TreeGrafter"/>
</dbReference>
<dbReference type="PANTHER" id="PTHR11388:SF76">
    <property type="entry name" value="SOLUTE CARRIER ORGANIC ANION TRANSPORTER FAMILY MEMBER"/>
    <property type="match status" value="1"/>
</dbReference>
<evidence type="ECO:0000313" key="3">
    <source>
        <dbReference type="Proteomes" id="UP000030665"/>
    </source>
</evidence>
<organism evidence="2 3">
    <name type="scientific">Trichuris trichiura</name>
    <name type="common">Whipworm</name>
    <name type="synonym">Trichocephalus trichiurus</name>
    <dbReference type="NCBI Taxonomy" id="36087"/>
    <lineage>
        <taxon>Eukaryota</taxon>
        <taxon>Metazoa</taxon>
        <taxon>Ecdysozoa</taxon>
        <taxon>Nematoda</taxon>
        <taxon>Enoplea</taxon>
        <taxon>Dorylaimia</taxon>
        <taxon>Trichinellida</taxon>
        <taxon>Trichuridae</taxon>
        <taxon>Trichuris</taxon>
    </lineage>
</organism>
<dbReference type="Pfam" id="PF03137">
    <property type="entry name" value="OATP"/>
    <property type="match status" value="1"/>
</dbReference>
<keyword evidence="1" id="KW-1133">Transmembrane helix</keyword>
<feature type="transmembrane region" description="Helical" evidence="1">
    <location>
        <begin position="301"/>
        <end position="324"/>
    </location>
</feature>
<dbReference type="Proteomes" id="UP000030665">
    <property type="component" value="Unassembled WGS sequence"/>
</dbReference>
<sequence>MGGVQSLPLSAYPKQEKQRSVTFALFVLQPTTVQSGSKGHFAPPIASAYPPYNVDFSEFLSSVATILKCPLKKTGHIPNKVRAKPLRHSSSLSQYINWRLPICCFLPLSPELTPCHSIISSFKSNKRNKTLPIPAASEAANGVPLFPVYDQAGSAYYYSPCHAGCRYANVTHCDCVAEGFETSYDWCKDDCRWLSILVFVLTAFTAFTIRSGIILATLLTVRSIPDELRSVTLGFNASFVNLLTIRYCMFHSNFLPRLRIGTFPSPLVYGTLLDNACLRWNKSCNIRGACVIYDADEMRLWFVGLCALMRFLSALADCISWIYARNVKLFEVSKKEFTDD</sequence>
<keyword evidence="1" id="KW-0472">Membrane</keyword>
<dbReference type="PANTHER" id="PTHR11388">
    <property type="entry name" value="ORGANIC ANION TRANSPORTER"/>
    <property type="match status" value="1"/>
</dbReference>
<feature type="transmembrane region" description="Helical" evidence="1">
    <location>
        <begin position="233"/>
        <end position="254"/>
    </location>
</feature>
<dbReference type="InterPro" id="IPR004156">
    <property type="entry name" value="OATP"/>
</dbReference>
<dbReference type="EMBL" id="HG805910">
    <property type="protein sequence ID" value="CDW54665.1"/>
    <property type="molecule type" value="Genomic_DNA"/>
</dbReference>
<reference evidence="2" key="2">
    <citation type="submission" date="2014-03" db="EMBL/GenBank/DDBJ databases">
        <title>The whipworm genome and dual-species transcriptomics of an intimate host-pathogen interaction.</title>
        <authorList>
            <person name="Foth B.J."/>
            <person name="Tsai I.J."/>
            <person name="Reid A.J."/>
            <person name="Bancroft A.J."/>
            <person name="Nichol S."/>
            <person name="Tracey A."/>
            <person name="Holroyd N."/>
            <person name="Cotton J.A."/>
            <person name="Stanley E.J."/>
            <person name="Zarowiecki M."/>
            <person name="Liu J.Z."/>
            <person name="Huckvale T."/>
            <person name="Cooper P.J."/>
            <person name="Grencis R.K."/>
            <person name="Berriman M."/>
        </authorList>
    </citation>
    <scope>NUCLEOTIDE SEQUENCE [LARGE SCALE GENOMIC DNA]</scope>
</reference>
<keyword evidence="3" id="KW-1185">Reference proteome</keyword>
<evidence type="ECO:0000256" key="1">
    <source>
        <dbReference type="SAM" id="Phobius"/>
    </source>
</evidence>
<feature type="transmembrane region" description="Helical" evidence="1">
    <location>
        <begin position="193"/>
        <end position="221"/>
    </location>
</feature>
<dbReference type="STRING" id="36087.A0A077Z7M2"/>
<dbReference type="GO" id="GO:0016323">
    <property type="term" value="C:basolateral plasma membrane"/>
    <property type="evidence" value="ECO:0007669"/>
    <property type="project" value="TreeGrafter"/>
</dbReference>
<dbReference type="GO" id="GO:0015347">
    <property type="term" value="F:sodium-independent organic anion transmembrane transporter activity"/>
    <property type="evidence" value="ECO:0007669"/>
    <property type="project" value="TreeGrafter"/>
</dbReference>
<proteinExistence type="predicted"/>
<dbReference type="AlphaFoldDB" id="A0A077Z7M2"/>